<name>A0A9P0W0W4_9ASCO</name>
<dbReference type="Proteomes" id="UP000837801">
    <property type="component" value="Unassembled WGS sequence"/>
</dbReference>
<proteinExistence type="predicted"/>
<dbReference type="OrthoDB" id="4073795at2759"/>
<protein>
    <recommendedName>
        <fullName evidence="1">F-box domain-containing protein</fullName>
    </recommendedName>
</protein>
<reference evidence="2" key="1">
    <citation type="submission" date="2022-03" db="EMBL/GenBank/DDBJ databases">
        <authorList>
            <person name="Legras J.-L."/>
            <person name="Devillers H."/>
            <person name="Grondin C."/>
        </authorList>
    </citation>
    <scope>NUCLEOTIDE SEQUENCE</scope>
    <source>
        <strain evidence="2">CLIB 1423</strain>
    </source>
</reference>
<evidence type="ECO:0000259" key="1">
    <source>
        <dbReference type="PROSITE" id="PS50181"/>
    </source>
</evidence>
<dbReference type="InterPro" id="IPR036047">
    <property type="entry name" value="F-box-like_dom_sf"/>
</dbReference>
<dbReference type="SUPFAM" id="SSF81383">
    <property type="entry name" value="F-box domain"/>
    <property type="match status" value="1"/>
</dbReference>
<dbReference type="CDD" id="cd09917">
    <property type="entry name" value="F-box_SF"/>
    <property type="match status" value="1"/>
</dbReference>
<evidence type="ECO:0000313" key="3">
    <source>
        <dbReference type="Proteomes" id="UP000837801"/>
    </source>
</evidence>
<gene>
    <name evidence="2" type="ORF">CLIB1423_26S00804</name>
</gene>
<sequence>MKRVHSATKSDIEIVANENRDRKRARRGYFLDLPNDLIFRILSLLSRSDVIKFSCMNRHYRSELSPIIFNKVKTNWYELISKKEEPRFDLFSLPEYIRLVDFYSYGEWQIDIFSILHLRFPRLTHLSINSANSSNWLKYRTSSYIKELCLYYEKGHNETQDLQHEPNPKNILKLSRTASNSPRIFDLAHLHDFKLLTKLSLDSYHFNWSESANICCSLLELNLLNCTWEYPFTLAQFNLSRNLKSLKLKYIENHPFILSERFGKFLEDPKGNVVLRDRESGGEGEVAELSYYSLDTLETFLLSFDQHTDSTWRKLLSTKQLSKFNSQSFPKLKNLELSGFQMNLESYRSFTKILEDDFSLHRLKLAIWDTSRDTTNSTKEQFVLVGKSAIEKFGLELLE</sequence>
<dbReference type="PROSITE" id="PS50181">
    <property type="entry name" value="FBOX"/>
    <property type="match status" value="1"/>
</dbReference>
<dbReference type="AlphaFoldDB" id="A0A9P0W0W4"/>
<comment type="caution">
    <text evidence="2">The sequence shown here is derived from an EMBL/GenBank/DDBJ whole genome shotgun (WGS) entry which is preliminary data.</text>
</comment>
<keyword evidence="3" id="KW-1185">Reference proteome</keyword>
<feature type="domain" description="F-box" evidence="1">
    <location>
        <begin position="27"/>
        <end position="79"/>
    </location>
</feature>
<organism evidence="2 3">
    <name type="scientific">[Candida] railenensis</name>
    <dbReference type="NCBI Taxonomy" id="45579"/>
    <lineage>
        <taxon>Eukaryota</taxon>
        <taxon>Fungi</taxon>
        <taxon>Dikarya</taxon>
        <taxon>Ascomycota</taxon>
        <taxon>Saccharomycotina</taxon>
        <taxon>Pichiomycetes</taxon>
        <taxon>Debaryomycetaceae</taxon>
        <taxon>Kurtzmaniella</taxon>
    </lineage>
</organism>
<dbReference type="InterPro" id="IPR001810">
    <property type="entry name" value="F-box_dom"/>
</dbReference>
<accession>A0A9P0W0W4</accession>
<dbReference type="EMBL" id="CAKXYY010000026">
    <property type="protein sequence ID" value="CAH2355438.1"/>
    <property type="molecule type" value="Genomic_DNA"/>
</dbReference>
<evidence type="ECO:0000313" key="2">
    <source>
        <dbReference type="EMBL" id="CAH2355438.1"/>
    </source>
</evidence>
<dbReference type="Pfam" id="PF00646">
    <property type="entry name" value="F-box"/>
    <property type="match status" value="1"/>
</dbReference>